<accession>A0A0C3NPL1</accession>
<evidence type="ECO:0000313" key="2">
    <source>
        <dbReference type="EMBL" id="KIN97510.1"/>
    </source>
</evidence>
<reference evidence="3" key="2">
    <citation type="submission" date="2015-01" db="EMBL/GenBank/DDBJ databases">
        <title>Evolutionary Origins and Diversification of the Mycorrhizal Mutualists.</title>
        <authorList>
            <consortium name="DOE Joint Genome Institute"/>
            <consortium name="Mycorrhizal Genomics Consortium"/>
            <person name="Kohler A."/>
            <person name="Kuo A."/>
            <person name="Nagy L.G."/>
            <person name="Floudas D."/>
            <person name="Copeland A."/>
            <person name="Barry K.W."/>
            <person name="Cichocki N."/>
            <person name="Veneault-Fourrey C."/>
            <person name="LaButti K."/>
            <person name="Lindquist E.A."/>
            <person name="Lipzen A."/>
            <person name="Lundell T."/>
            <person name="Morin E."/>
            <person name="Murat C."/>
            <person name="Riley R."/>
            <person name="Ohm R."/>
            <person name="Sun H."/>
            <person name="Tunlid A."/>
            <person name="Henrissat B."/>
            <person name="Grigoriev I.V."/>
            <person name="Hibbett D.S."/>
            <person name="Martin F."/>
        </authorList>
    </citation>
    <scope>NUCLEOTIDE SEQUENCE [LARGE SCALE GENOMIC DNA]</scope>
    <source>
        <strain evidence="3">Marx 270</strain>
    </source>
</reference>
<dbReference type="AlphaFoldDB" id="A0A0C3NPL1"/>
<dbReference type="STRING" id="870435.A0A0C3NPL1"/>
<dbReference type="Proteomes" id="UP000054217">
    <property type="component" value="Unassembled WGS sequence"/>
</dbReference>
<protein>
    <recommendedName>
        <fullName evidence="1">Heterokaryon incompatibility domain-containing protein</fullName>
    </recommendedName>
</protein>
<sequence>MLQVIERSHNLTIKQLRKNYISPSQVIGVIDPIVREILKNCPLVVINVKSGCLCDGAERMRIFKDDPSCKELVSSMTTEIDKERILRVASGFFGYVMFSHVWQGNEPSFQDFNVVKSVWNLPDTPLNAKLRNFCEEVRRLGHNWAWSDTCCIDKSTSSILVQSLTSMYKWYADSAATLVFLADVPHSSKPGDLTGSLWMTRAWTLQELLSPKVIFFYDSEWKPYLGDIVPNHKESPRIMQELADAIKIPNGTIVTFSPDDLGVREKLRLASTRNVTVEEDVAYSLIGIFKSDIHPRYGERADALGHLLEEIVARTGEVSVLAWSGKSSSYNSCLPASISVYSQVPYNPRPLEGEEMKKCVKELHDKLPRQDVLSIYNLINRLSPARFAARRLYLPCIVFFVRSLEKSCKGNEKLYRAKVSGLGQVAFTTADDLPLNEPRKFVFAHPWIRHIRGSSSGIIWGSVLESDADIESGLDDDAGLDEVTPLHPAPRVGNYTRALETIVRLGQPFSALLLVQEPSGEYKRVAAENQIVVPGLGTDITARNIRAMVLEIL</sequence>
<name>A0A0C3NPL1_PISTI</name>
<reference evidence="2 3" key="1">
    <citation type="submission" date="2014-04" db="EMBL/GenBank/DDBJ databases">
        <authorList>
            <consortium name="DOE Joint Genome Institute"/>
            <person name="Kuo A."/>
            <person name="Kohler A."/>
            <person name="Costa M.D."/>
            <person name="Nagy L.G."/>
            <person name="Floudas D."/>
            <person name="Copeland A."/>
            <person name="Barry K.W."/>
            <person name="Cichocki N."/>
            <person name="Veneault-Fourrey C."/>
            <person name="LaButti K."/>
            <person name="Lindquist E.A."/>
            <person name="Lipzen A."/>
            <person name="Lundell T."/>
            <person name="Morin E."/>
            <person name="Murat C."/>
            <person name="Sun H."/>
            <person name="Tunlid A."/>
            <person name="Henrissat B."/>
            <person name="Grigoriev I.V."/>
            <person name="Hibbett D.S."/>
            <person name="Martin F."/>
            <person name="Nordberg H.P."/>
            <person name="Cantor M.N."/>
            <person name="Hua S.X."/>
        </authorList>
    </citation>
    <scope>NUCLEOTIDE SEQUENCE [LARGE SCALE GENOMIC DNA]</scope>
    <source>
        <strain evidence="2 3">Marx 270</strain>
    </source>
</reference>
<evidence type="ECO:0000313" key="3">
    <source>
        <dbReference type="Proteomes" id="UP000054217"/>
    </source>
</evidence>
<dbReference type="InterPro" id="IPR010730">
    <property type="entry name" value="HET"/>
</dbReference>
<evidence type="ECO:0000259" key="1">
    <source>
        <dbReference type="Pfam" id="PF06985"/>
    </source>
</evidence>
<feature type="domain" description="Heterokaryon incompatibility" evidence="1">
    <location>
        <begin position="95"/>
        <end position="186"/>
    </location>
</feature>
<organism evidence="2 3">
    <name type="scientific">Pisolithus tinctorius Marx 270</name>
    <dbReference type="NCBI Taxonomy" id="870435"/>
    <lineage>
        <taxon>Eukaryota</taxon>
        <taxon>Fungi</taxon>
        <taxon>Dikarya</taxon>
        <taxon>Basidiomycota</taxon>
        <taxon>Agaricomycotina</taxon>
        <taxon>Agaricomycetes</taxon>
        <taxon>Agaricomycetidae</taxon>
        <taxon>Boletales</taxon>
        <taxon>Sclerodermatineae</taxon>
        <taxon>Pisolithaceae</taxon>
        <taxon>Pisolithus</taxon>
    </lineage>
</organism>
<dbReference type="HOGENOM" id="CLU_000288_138_6_1"/>
<dbReference type="PANTHER" id="PTHR10622:SF12">
    <property type="entry name" value="HET DOMAIN-CONTAINING PROTEIN"/>
    <property type="match status" value="1"/>
</dbReference>
<dbReference type="Pfam" id="PF06985">
    <property type="entry name" value="HET"/>
    <property type="match status" value="1"/>
</dbReference>
<dbReference type="InParanoid" id="A0A0C3NPL1"/>
<proteinExistence type="predicted"/>
<dbReference type="PANTHER" id="PTHR10622">
    <property type="entry name" value="HET DOMAIN-CONTAINING PROTEIN"/>
    <property type="match status" value="1"/>
</dbReference>
<dbReference type="EMBL" id="KN832028">
    <property type="protein sequence ID" value="KIN97510.1"/>
    <property type="molecule type" value="Genomic_DNA"/>
</dbReference>
<keyword evidence="3" id="KW-1185">Reference proteome</keyword>
<gene>
    <name evidence="2" type="ORF">M404DRAFT_892250</name>
</gene>